<keyword evidence="4" id="KW-1185">Reference proteome</keyword>
<dbReference type="InterPro" id="IPR002469">
    <property type="entry name" value="Peptidase_S9B_N"/>
</dbReference>
<dbReference type="InterPro" id="IPR029058">
    <property type="entry name" value="AB_hydrolase_fold"/>
</dbReference>
<dbReference type="EC" id="3.4.14.5" evidence="3"/>
<reference evidence="3 4" key="1">
    <citation type="submission" date="2020-08" db="EMBL/GenBank/DDBJ databases">
        <title>Sequencing the genomes of 1000 actinobacteria strains.</title>
        <authorList>
            <person name="Klenk H.-P."/>
        </authorList>
    </citation>
    <scope>NUCLEOTIDE SEQUENCE [LARGE SCALE GENOMIC DNA]</scope>
    <source>
        <strain evidence="3 4">DSM 45362</strain>
    </source>
</reference>
<dbReference type="Proteomes" id="UP000587527">
    <property type="component" value="Unassembled WGS sequence"/>
</dbReference>
<dbReference type="Gene3D" id="2.140.10.30">
    <property type="entry name" value="Dipeptidylpeptidase IV, N-terminal domain"/>
    <property type="match status" value="1"/>
</dbReference>
<keyword evidence="3" id="KW-0378">Hydrolase</keyword>
<dbReference type="RefSeq" id="WP_312875349.1">
    <property type="nucleotide sequence ID" value="NZ_JACHMN010000002.1"/>
</dbReference>
<name>A0A841BXL6_9ACTN</name>
<dbReference type="InterPro" id="IPR050278">
    <property type="entry name" value="Serine_Prot_S9B/DPPIV"/>
</dbReference>
<dbReference type="Pfam" id="PF00930">
    <property type="entry name" value="DPPIV_N"/>
    <property type="match status" value="1"/>
</dbReference>
<dbReference type="GO" id="GO:0006508">
    <property type="term" value="P:proteolysis"/>
    <property type="evidence" value="ECO:0007669"/>
    <property type="project" value="InterPro"/>
</dbReference>
<dbReference type="AlphaFoldDB" id="A0A841BXL6"/>
<evidence type="ECO:0000259" key="2">
    <source>
        <dbReference type="Pfam" id="PF00930"/>
    </source>
</evidence>
<dbReference type="EMBL" id="JACHMN010000002">
    <property type="protein sequence ID" value="MBB5871673.1"/>
    <property type="molecule type" value="Genomic_DNA"/>
</dbReference>
<sequence>MSTGYSTRRVTVSSDGERVVYLHGERLSVFDATTGASRLLAMGVHDYACDPLARVACHVDDGLAYRIDLLSGVVEELPLHGPVAEARPDPTGTLVAYRVGGTLHVYDGEKSTLLAGEEETGIAWAVPEPSAVGFGRERGWWWAPDSSAVVATRVVPADPASGAEATVSLHFLELDGGWVDVHWDRETYPYLVDLRWADGAPLVTVLRRGQNHGLVLAVDPRTGETQVHAELSDPRWVSPIAGTPRHLADGRVLVGGELAHDGYDSRCLFADGTLLTPPGLYVRRVIGRLAPGAIDGELGDLLIAASTDPAEQHIYRVRSAVGRAGVGAQRLTTSPGWHEAHCGGDTVVIGTAALDRDGTQWTVVRRGTAIGELSPIAPIVAGPQPVFDRVVDRRLPTGVLYPTDHLIGRRLPVLVDLATEPSGQGVLATRAAWADRQWWCQAGFIVVAIDPRGTVGVAPSFEKVIHRRLIDLLPTDLADALHALLGKHPDLDLSRVAVRGRGFGGWLAAAAVRDRPETFGSGVVIEPELDWAELPAVIGERYLGDPTDQPEIYDRHRIAVLPPTVVRVPPGAGLDEQLAALRTVLR</sequence>
<feature type="domain" description="Dipeptidylpeptidase IV N-terminal" evidence="2">
    <location>
        <begin position="160"/>
        <end position="338"/>
    </location>
</feature>
<dbReference type="GO" id="GO:0008236">
    <property type="term" value="F:serine-type peptidase activity"/>
    <property type="evidence" value="ECO:0007669"/>
    <property type="project" value="InterPro"/>
</dbReference>
<feature type="domain" description="Peptidase S9 prolyl oligopeptidase catalytic" evidence="1">
    <location>
        <begin position="436"/>
        <end position="555"/>
    </location>
</feature>
<gene>
    <name evidence="3" type="ORF">F4553_005052</name>
</gene>
<proteinExistence type="predicted"/>
<accession>A0A841BXL6</accession>
<dbReference type="Pfam" id="PF00326">
    <property type="entry name" value="Peptidase_S9"/>
    <property type="match status" value="1"/>
</dbReference>
<dbReference type="Gene3D" id="3.40.50.1820">
    <property type="entry name" value="alpha/beta hydrolase"/>
    <property type="match status" value="1"/>
</dbReference>
<dbReference type="PANTHER" id="PTHR11731:SF193">
    <property type="entry name" value="DIPEPTIDYL PEPTIDASE 9"/>
    <property type="match status" value="1"/>
</dbReference>
<dbReference type="InterPro" id="IPR001375">
    <property type="entry name" value="Peptidase_S9_cat"/>
</dbReference>
<dbReference type="SUPFAM" id="SSF82171">
    <property type="entry name" value="DPP6 N-terminal domain-like"/>
    <property type="match status" value="1"/>
</dbReference>
<dbReference type="SUPFAM" id="SSF53474">
    <property type="entry name" value="alpha/beta-Hydrolases"/>
    <property type="match status" value="1"/>
</dbReference>
<evidence type="ECO:0000313" key="3">
    <source>
        <dbReference type="EMBL" id="MBB5871673.1"/>
    </source>
</evidence>
<dbReference type="GO" id="GO:0008239">
    <property type="term" value="F:dipeptidyl-peptidase activity"/>
    <property type="evidence" value="ECO:0007669"/>
    <property type="project" value="UniProtKB-EC"/>
</dbReference>
<comment type="caution">
    <text evidence="3">The sequence shown here is derived from an EMBL/GenBank/DDBJ whole genome shotgun (WGS) entry which is preliminary data.</text>
</comment>
<protein>
    <submittedName>
        <fullName evidence="3">Dipeptidyl-peptidase-4</fullName>
        <ecNumber evidence="3">3.4.14.5</ecNumber>
    </submittedName>
</protein>
<evidence type="ECO:0000313" key="4">
    <source>
        <dbReference type="Proteomes" id="UP000587527"/>
    </source>
</evidence>
<organism evidence="3 4">
    <name type="scientific">Allocatelliglobosispora scoriae</name>
    <dbReference type="NCBI Taxonomy" id="643052"/>
    <lineage>
        <taxon>Bacteria</taxon>
        <taxon>Bacillati</taxon>
        <taxon>Actinomycetota</taxon>
        <taxon>Actinomycetes</taxon>
        <taxon>Micromonosporales</taxon>
        <taxon>Micromonosporaceae</taxon>
        <taxon>Allocatelliglobosispora</taxon>
    </lineage>
</organism>
<evidence type="ECO:0000259" key="1">
    <source>
        <dbReference type="Pfam" id="PF00326"/>
    </source>
</evidence>
<dbReference type="PANTHER" id="PTHR11731">
    <property type="entry name" value="PROTEASE FAMILY S9B,C DIPEPTIDYL-PEPTIDASE IV-RELATED"/>
    <property type="match status" value="1"/>
</dbReference>